<dbReference type="PROSITE" id="PS50862">
    <property type="entry name" value="AA_TRNA_LIGASE_II"/>
    <property type="match status" value="1"/>
</dbReference>
<keyword evidence="8 10" id="KW-0030">Aminoacyl-tRNA synthetase</keyword>
<dbReference type="RefSeq" id="WP_013712624.1">
    <property type="nucleotide sequence ID" value="NC_015408.1"/>
</dbReference>
<keyword evidence="5 10" id="KW-0547">Nucleotide-binding</keyword>
<comment type="similarity">
    <text evidence="10">Belongs to the class-II aminoacyl-tRNA synthetase family. ProS type 1 subfamily.</text>
</comment>
<feature type="domain" description="Aminoacyl-transfer RNA synthetases class-II family profile" evidence="11">
    <location>
        <begin position="33"/>
        <end position="467"/>
    </location>
</feature>
<dbReference type="GO" id="GO:0005524">
    <property type="term" value="F:ATP binding"/>
    <property type="evidence" value="ECO:0007669"/>
    <property type="project" value="UniProtKB-UniRule"/>
</dbReference>
<dbReference type="Gene3D" id="3.90.960.10">
    <property type="entry name" value="YbaK/aminoacyl-tRNA synthetase-associated domain"/>
    <property type="match status" value="1"/>
</dbReference>
<protein>
    <recommendedName>
        <fullName evidence="10">Proline--tRNA ligase</fullName>
        <ecNumber evidence="10">6.1.1.15</ecNumber>
    </recommendedName>
    <alternativeName>
        <fullName evidence="10">Prolyl-tRNA synthetase</fullName>
        <shortName evidence="10">ProRS</shortName>
    </alternativeName>
</protein>
<evidence type="ECO:0000256" key="8">
    <source>
        <dbReference type="ARBA" id="ARBA00023146"/>
    </source>
</evidence>
<gene>
    <name evidence="10 12" type="primary">proS</name>
    <name evidence="12" type="ordered locus">G5S_0573</name>
</gene>
<dbReference type="PRINTS" id="PR01046">
    <property type="entry name" value="TRNASYNTHPRO"/>
</dbReference>
<name>A0AA34RD55_CHLPE</name>
<dbReference type="SUPFAM" id="SSF52954">
    <property type="entry name" value="Class II aaRS ABD-related"/>
    <property type="match status" value="1"/>
</dbReference>
<dbReference type="InterPro" id="IPR045864">
    <property type="entry name" value="aa-tRNA-synth_II/BPL/LPL"/>
</dbReference>
<dbReference type="NCBIfam" id="TIGR00409">
    <property type="entry name" value="proS_fam_II"/>
    <property type="match status" value="1"/>
</dbReference>
<evidence type="ECO:0000313" key="13">
    <source>
        <dbReference type="Proteomes" id="UP000008305"/>
    </source>
</evidence>
<dbReference type="GO" id="GO:0006433">
    <property type="term" value="P:prolyl-tRNA aminoacylation"/>
    <property type="evidence" value="ECO:0007669"/>
    <property type="project" value="UniProtKB-UniRule"/>
</dbReference>
<evidence type="ECO:0000256" key="1">
    <source>
        <dbReference type="ARBA" id="ARBA00004496"/>
    </source>
</evidence>
<keyword evidence="6 10" id="KW-0067">ATP-binding</keyword>
<comment type="subunit">
    <text evidence="2 10">Homodimer.</text>
</comment>
<evidence type="ECO:0000256" key="7">
    <source>
        <dbReference type="ARBA" id="ARBA00022917"/>
    </source>
</evidence>
<accession>A0AA34RD55</accession>
<evidence type="ECO:0000256" key="4">
    <source>
        <dbReference type="ARBA" id="ARBA00022598"/>
    </source>
</evidence>
<dbReference type="PANTHER" id="PTHR42753">
    <property type="entry name" value="MITOCHONDRIAL RIBOSOME PROTEIN L39/PROLYL-TRNA LIGASE FAMILY MEMBER"/>
    <property type="match status" value="1"/>
</dbReference>
<comment type="function">
    <text evidence="10">Catalyzes the attachment of proline to tRNA(Pro) in a two-step reaction: proline is first activated by ATP to form Pro-AMP and then transferred to the acceptor end of tRNA(Pro). As ProRS can inadvertently accommodate and process non-cognate amino acids such as alanine and cysteine, to avoid such errors it has two additional distinct editing activities against alanine. One activity is designated as 'pretransfer' editing and involves the tRNA(Pro)-independent hydrolysis of activated Ala-AMP. The other activity is designated 'posttransfer' editing and involves deacylation of mischarged Ala-tRNA(Pro). The misacylated Cys-tRNA(Pro) is not edited by ProRS.</text>
</comment>
<dbReference type="NCBIfam" id="NF006625">
    <property type="entry name" value="PRK09194.1"/>
    <property type="match status" value="1"/>
</dbReference>
<dbReference type="Gene3D" id="3.30.930.10">
    <property type="entry name" value="Bira Bifunctional Protein, Domain 2"/>
    <property type="match status" value="2"/>
</dbReference>
<dbReference type="InterPro" id="IPR044140">
    <property type="entry name" value="ProRS_anticodon_short"/>
</dbReference>
<dbReference type="AlphaFoldDB" id="A0AA34RD55"/>
<evidence type="ECO:0000256" key="9">
    <source>
        <dbReference type="ARBA" id="ARBA00047671"/>
    </source>
</evidence>
<evidence type="ECO:0000256" key="3">
    <source>
        <dbReference type="ARBA" id="ARBA00022490"/>
    </source>
</evidence>
<dbReference type="CDD" id="cd00861">
    <property type="entry name" value="ProRS_anticodon_short"/>
    <property type="match status" value="1"/>
</dbReference>
<evidence type="ECO:0000256" key="5">
    <source>
        <dbReference type="ARBA" id="ARBA00022741"/>
    </source>
</evidence>
<dbReference type="InterPro" id="IPR004154">
    <property type="entry name" value="Anticodon-bd"/>
</dbReference>
<dbReference type="Gene3D" id="3.40.50.800">
    <property type="entry name" value="Anticodon-binding domain"/>
    <property type="match status" value="1"/>
</dbReference>
<sequence>MRTSQLFYRTLKHTKKDAVLSNELLEKAGYLWRIGKGIYTYTPLLWRVVLKFMEIIREELNAIGGQELLLPILHPAEYWLQTGRWHAFVSENLLYHLIDREGKEHCLAPTHEEIVSALLAQWLSGKKQLPLHLYQMAPKFRDEIRPRFGLIRSRELLMEDSYTFSDSPEQMDEQYQKLRMAYSKIFDRLGLAYAIVNADGGKIGKGKSEEFQVLCSLGEDTICVSGDYSANIEAAPVALPPYKYDDELLPMEEKSTPGVKTIEAVGEFFSQPLQKIVKTLVVKLSFGKEEQFVAIGIRGDRQLNLTKVVSKFHADDAIFASDEEILTHLKVEKGFLGPLSCPIRFFADESLRPMTNFICANNKKDMHCINVNWGRDLPEPEYADYLLAQEGDLCPVNPDVPYKIFQGIEVAHIFNLGIRYTESFQATFQDEEGKERPCWMGTYGIGIGRTLAACVEQLSDSRGIVWPEIIAPFSISILYNGGDTPSEQVAYSLYQDLQQQGCEPLLDDRDERLGFKLKDSDLIGIPYKLIIGKAYHASGILEIESRSGEKFSVPPENFISWSHEHLPRFRRIPQFSS</sequence>
<dbReference type="InterPro" id="IPR002316">
    <property type="entry name" value="Pro-tRNA-ligase_IIa"/>
</dbReference>
<dbReference type="InterPro" id="IPR006195">
    <property type="entry name" value="aa-tRNA-synth_II"/>
</dbReference>
<dbReference type="InterPro" id="IPR050062">
    <property type="entry name" value="Pro-tRNA_synthetase"/>
</dbReference>
<evidence type="ECO:0000256" key="10">
    <source>
        <dbReference type="HAMAP-Rule" id="MF_01569"/>
    </source>
</evidence>
<dbReference type="Pfam" id="PF03129">
    <property type="entry name" value="HGTP_anticodon"/>
    <property type="match status" value="1"/>
</dbReference>
<keyword evidence="3 10" id="KW-0963">Cytoplasm</keyword>
<dbReference type="Pfam" id="PF04073">
    <property type="entry name" value="tRNA_edit"/>
    <property type="match status" value="1"/>
</dbReference>
<comment type="catalytic activity">
    <reaction evidence="9 10">
        <text>tRNA(Pro) + L-proline + ATP = L-prolyl-tRNA(Pro) + AMP + diphosphate</text>
        <dbReference type="Rhea" id="RHEA:14305"/>
        <dbReference type="Rhea" id="RHEA-COMP:9700"/>
        <dbReference type="Rhea" id="RHEA-COMP:9702"/>
        <dbReference type="ChEBI" id="CHEBI:30616"/>
        <dbReference type="ChEBI" id="CHEBI:33019"/>
        <dbReference type="ChEBI" id="CHEBI:60039"/>
        <dbReference type="ChEBI" id="CHEBI:78442"/>
        <dbReference type="ChEBI" id="CHEBI:78532"/>
        <dbReference type="ChEBI" id="CHEBI:456215"/>
        <dbReference type="EC" id="6.1.1.15"/>
    </reaction>
</comment>
<dbReference type="GO" id="GO:0005829">
    <property type="term" value="C:cytosol"/>
    <property type="evidence" value="ECO:0007669"/>
    <property type="project" value="TreeGrafter"/>
</dbReference>
<keyword evidence="4 10" id="KW-0436">Ligase</keyword>
<dbReference type="InterPro" id="IPR036621">
    <property type="entry name" value="Anticodon-bd_dom_sf"/>
</dbReference>
<dbReference type="PANTHER" id="PTHR42753:SF2">
    <property type="entry name" value="PROLINE--TRNA LIGASE"/>
    <property type="match status" value="1"/>
</dbReference>
<keyword evidence="13" id="KW-1185">Reference proteome</keyword>
<dbReference type="InterPro" id="IPR004500">
    <property type="entry name" value="Pro-tRNA-synth_IIa_bac-type"/>
</dbReference>
<dbReference type="KEGG" id="cpm:G5S_0573"/>
<keyword evidence="7 10" id="KW-0648">Protein biosynthesis</keyword>
<dbReference type="Proteomes" id="UP000008305">
    <property type="component" value="Chromosome"/>
</dbReference>
<dbReference type="Pfam" id="PF00587">
    <property type="entry name" value="tRNA-synt_2b"/>
    <property type="match status" value="1"/>
</dbReference>
<dbReference type="HAMAP" id="MF_01569">
    <property type="entry name" value="Pro_tRNA_synth_type1"/>
    <property type="match status" value="1"/>
</dbReference>
<dbReference type="EMBL" id="CP002608">
    <property type="protein sequence ID" value="AEB41546.1"/>
    <property type="molecule type" value="Genomic_DNA"/>
</dbReference>
<dbReference type="GO" id="GO:0002161">
    <property type="term" value="F:aminoacyl-tRNA deacylase activity"/>
    <property type="evidence" value="ECO:0007669"/>
    <property type="project" value="InterPro"/>
</dbReference>
<evidence type="ECO:0000313" key="12">
    <source>
        <dbReference type="EMBL" id="AEB41546.1"/>
    </source>
</evidence>
<dbReference type="EC" id="6.1.1.15" evidence="10"/>
<dbReference type="GO" id="GO:0004827">
    <property type="term" value="F:proline-tRNA ligase activity"/>
    <property type="evidence" value="ECO:0007669"/>
    <property type="project" value="UniProtKB-UniRule"/>
</dbReference>
<reference evidence="12 13" key="1">
    <citation type="journal article" date="2011" name="J. Bacteriol.">
        <title>Genome sequence of the obligate intracellular animal pathogen Chlamydia pecorum E58.</title>
        <authorList>
            <person name="Mojica S."/>
            <person name="Huot Creasy H."/>
            <person name="Daugherty S."/>
            <person name="Read T.D."/>
            <person name="Kim T."/>
            <person name="Kaltenboeck B."/>
            <person name="Bavoil P."/>
            <person name="Myers G.S."/>
        </authorList>
    </citation>
    <scope>NUCLEOTIDE SEQUENCE [LARGE SCALE GENOMIC DNA]</scope>
    <source>
        <strain evidence="12 13">E58</strain>
    </source>
</reference>
<proteinExistence type="inferred from homology"/>
<dbReference type="InterPro" id="IPR036754">
    <property type="entry name" value="YbaK/aa-tRNA-synt-asso_dom_sf"/>
</dbReference>
<dbReference type="CDD" id="cd04334">
    <property type="entry name" value="ProRS-INS"/>
    <property type="match status" value="1"/>
</dbReference>
<comment type="subcellular location">
    <subcellularLocation>
        <location evidence="1 10">Cytoplasm</location>
    </subcellularLocation>
</comment>
<dbReference type="InterPro" id="IPR002314">
    <property type="entry name" value="aa-tRNA-synt_IIb"/>
</dbReference>
<dbReference type="SUPFAM" id="SSF55681">
    <property type="entry name" value="Class II aaRS and biotin synthetases"/>
    <property type="match status" value="1"/>
</dbReference>
<organism evidence="12 13">
    <name type="scientific">Chlamydia pecorum (strain ATCC VR-628 / DSM 29919 / E58)</name>
    <name type="common">Chlamydophila pecorum</name>
    <dbReference type="NCBI Taxonomy" id="331635"/>
    <lineage>
        <taxon>Bacteria</taxon>
        <taxon>Pseudomonadati</taxon>
        <taxon>Chlamydiota</taxon>
        <taxon>Chlamydiia</taxon>
        <taxon>Chlamydiales</taxon>
        <taxon>Chlamydiaceae</taxon>
        <taxon>Chlamydia/Chlamydophila group</taxon>
        <taxon>Chlamydia</taxon>
    </lineage>
</organism>
<dbReference type="InterPro" id="IPR007214">
    <property type="entry name" value="YbaK/aa-tRNA-synth-assoc-dom"/>
</dbReference>
<evidence type="ECO:0000259" key="11">
    <source>
        <dbReference type="PROSITE" id="PS50862"/>
    </source>
</evidence>
<dbReference type="SUPFAM" id="SSF55826">
    <property type="entry name" value="YbaK/ProRS associated domain"/>
    <property type="match status" value="1"/>
</dbReference>
<dbReference type="InterPro" id="IPR023717">
    <property type="entry name" value="Pro-tRNA-Synthase_IIa_type1"/>
</dbReference>
<evidence type="ECO:0000256" key="2">
    <source>
        <dbReference type="ARBA" id="ARBA00011738"/>
    </source>
</evidence>
<evidence type="ECO:0000256" key="6">
    <source>
        <dbReference type="ARBA" id="ARBA00022840"/>
    </source>
</evidence>
<comment type="domain">
    <text evidence="10">Consists of three domains: the N-terminal catalytic domain, the editing domain and the C-terminal anticodon-binding domain.</text>
</comment>